<dbReference type="Pfam" id="PF03591">
    <property type="entry name" value="AzlC"/>
    <property type="match status" value="1"/>
</dbReference>
<dbReference type="RefSeq" id="WP_205468095.1">
    <property type="nucleotide sequence ID" value="NZ_CP021330.1"/>
</dbReference>
<dbReference type="STRING" id="1122213.GCA_000423365_01358"/>
<evidence type="ECO:0000256" key="4">
    <source>
        <dbReference type="ARBA" id="ARBA00022475"/>
    </source>
</evidence>
<feature type="transmembrane region" description="Helical" evidence="8">
    <location>
        <begin position="171"/>
        <end position="189"/>
    </location>
</feature>
<evidence type="ECO:0000313" key="10">
    <source>
        <dbReference type="Proteomes" id="UP000258927"/>
    </source>
</evidence>
<dbReference type="EMBL" id="CP021330">
    <property type="protein sequence ID" value="AVX03966.1"/>
    <property type="molecule type" value="Genomic_DNA"/>
</dbReference>
<dbReference type="GO" id="GO:1903785">
    <property type="term" value="P:L-valine transmembrane transport"/>
    <property type="evidence" value="ECO:0007669"/>
    <property type="project" value="TreeGrafter"/>
</dbReference>
<dbReference type="InterPro" id="IPR011606">
    <property type="entry name" value="Brnchd-chn_aa_trnsp_permease"/>
</dbReference>
<comment type="subcellular location">
    <subcellularLocation>
        <location evidence="1">Cell membrane</location>
        <topology evidence="1">Multi-pass membrane protein</topology>
    </subcellularLocation>
</comment>
<keyword evidence="7 8" id="KW-0472">Membrane</keyword>
<evidence type="ECO:0000256" key="1">
    <source>
        <dbReference type="ARBA" id="ARBA00004651"/>
    </source>
</evidence>
<evidence type="ECO:0000256" key="3">
    <source>
        <dbReference type="ARBA" id="ARBA00022448"/>
    </source>
</evidence>
<evidence type="ECO:0000313" key="9">
    <source>
        <dbReference type="EMBL" id="AVX03966.1"/>
    </source>
</evidence>
<keyword evidence="4" id="KW-1003">Cell membrane</keyword>
<evidence type="ECO:0000256" key="8">
    <source>
        <dbReference type="SAM" id="Phobius"/>
    </source>
</evidence>
<evidence type="ECO:0000256" key="2">
    <source>
        <dbReference type="ARBA" id="ARBA00010735"/>
    </source>
</evidence>
<keyword evidence="6 8" id="KW-1133">Transmembrane helix</keyword>
<feature type="transmembrane region" description="Helical" evidence="8">
    <location>
        <begin position="48"/>
        <end position="70"/>
    </location>
</feature>
<feature type="transmembrane region" description="Helical" evidence="8">
    <location>
        <begin position="135"/>
        <end position="159"/>
    </location>
</feature>
<sequence>MSEISGEMPLRESDYIAGIKHIAPLLVAMVPISLVFGGLAAQKGLSPLEVGLMSAVVFAGGSQFVAIDFWASPVPWAAIIFSALLVNVRHILMSASLGLKTRHMGWGKQMIAYMFLADEIWALSEHRGRKQHLSFAFYMGLVTPFYLNWVLMTAFGALLGKMFVDLDPAQYGLDFAFPAIFIGLIVGFWKGKSTAMVLAASGAAAILTKTYVDGAWYIAAGAVAGMLVGAFTADPEEYKGALDRG</sequence>
<dbReference type="PANTHER" id="PTHR34979">
    <property type="entry name" value="INNER MEMBRANE PROTEIN YGAZ"/>
    <property type="match status" value="1"/>
</dbReference>
<feature type="transmembrane region" description="Helical" evidence="8">
    <location>
        <begin position="76"/>
        <end position="99"/>
    </location>
</feature>
<feature type="transmembrane region" description="Helical" evidence="8">
    <location>
        <begin position="22"/>
        <end position="41"/>
    </location>
</feature>
<keyword evidence="10" id="KW-1185">Reference proteome</keyword>
<dbReference type="Proteomes" id="UP000258927">
    <property type="component" value="Chromosome"/>
</dbReference>
<dbReference type="AlphaFoldDB" id="A0A2R4MDJ6"/>
<evidence type="ECO:0000256" key="6">
    <source>
        <dbReference type="ARBA" id="ARBA00022989"/>
    </source>
</evidence>
<dbReference type="PANTHER" id="PTHR34979:SF1">
    <property type="entry name" value="INNER MEMBRANE PROTEIN YGAZ"/>
    <property type="match status" value="1"/>
</dbReference>
<dbReference type="GO" id="GO:0005886">
    <property type="term" value="C:plasma membrane"/>
    <property type="evidence" value="ECO:0007669"/>
    <property type="project" value="UniProtKB-SubCell"/>
</dbReference>
<proteinExistence type="inferred from homology"/>
<organism evidence="9 10">
    <name type="scientific">Maritalea myrionectae</name>
    <dbReference type="NCBI Taxonomy" id="454601"/>
    <lineage>
        <taxon>Bacteria</taxon>
        <taxon>Pseudomonadati</taxon>
        <taxon>Pseudomonadota</taxon>
        <taxon>Alphaproteobacteria</taxon>
        <taxon>Hyphomicrobiales</taxon>
        <taxon>Devosiaceae</taxon>
        <taxon>Maritalea</taxon>
    </lineage>
</organism>
<reference evidence="9 10" key="1">
    <citation type="submission" date="2017-05" db="EMBL/GenBank/DDBJ databases">
        <title>Genome Analysis of Maritalea myrionectae HL2708#5.</title>
        <authorList>
            <consortium name="Cotde Inc.-PKNU"/>
            <person name="Jang D."/>
            <person name="Oh H.-M."/>
        </authorList>
    </citation>
    <scope>NUCLEOTIDE SEQUENCE [LARGE SCALE GENOMIC DNA]</scope>
    <source>
        <strain evidence="9 10">HL2708#5</strain>
    </source>
</reference>
<gene>
    <name evidence="9" type="ORF">MXMO3_01436</name>
</gene>
<keyword evidence="5 8" id="KW-0812">Transmembrane</keyword>
<keyword evidence="3" id="KW-0813">Transport</keyword>
<comment type="similarity">
    <text evidence="2">Belongs to the AzlC family.</text>
</comment>
<name>A0A2R4MDJ6_9HYPH</name>
<dbReference type="KEGG" id="mmyr:MXMO3_01436"/>
<protein>
    <submittedName>
        <fullName evidence="9">Inner membrane protein YgaZ</fullName>
    </submittedName>
</protein>
<evidence type="ECO:0000256" key="5">
    <source>
        <dbReference type="ARBA" id="ARBA00022692"/>
    </source>
</evidence>
<evidence type="ECO:0000256" key="7">
    <source>
        <dbReference type="ARBA" id="ARBA00023136"/>
    </source>
</evidence>
<accession>A0A2R4MDJ6</accession>